<dbReference type="GO" id="GO:0018576">
    <property type="term" value="F:catechol 1,2-dioxygenase activity"/>
    <property type="evidence" value="ECO:0007669"/>
    <property type="project" value="InterPro"/>
</dbReference>
<evidence type="ECO:0000256" key="2">
    <source>
        <dbReference type="ARBA" id="ARBA00007825"/>
    </source>
</evidence>
<evidence type="ECO:0000256" key="6">
    <source>
        <dbReference type="ARBA" id="ARBA00023004"/>
    </source>
</evidence>
<evidence type="ECO:0000256" key="5">
    <source>
        <dbReference type="ARBA" id="ARBA00023002"/>
    </source>
</evidence>
<evidence type="ECO:0000313" key="9">
    <source>
        <dbReference type="Proteomes" id="UP000094969"/>
    </source>
</evidence>
<dbReference type="RefSeq" id="WP_069694090.1">
    <property type="nucleotide sequence ID" value="NZ_CP017148.1"/>
</dbReference>
<evidence type="ECO:0000313" key="8">
    <source>
        <dbReference type="EMBL" id="AOO84907.1"/>
    </source>
</evidence>
<gene>
    <name evidence="8" type="ORF">BHK69_29690</name>
</gene>
<dbReference type="InterPro" id="IPR050770">
    <property type="entry name" value="Intradiol_RC_Dioxygenase"/>
</dbReference>
<geneLocation type="plasmid" evidence="8 9">
    <name>unnamed1</name>
</geneLocation>
<dbReference type="InterPro" id="IPR000627">
    <property type="entry name" value="Intradiol_dOase_C"/>
</dbReference>
<dbReference type="PANTHER" id="PTHR33711">
    <property type="entry name" value="DIOXYGENASE, PUTATIVE (AFU_ORTHOLOGUE AFUA_2G02910)-RELATED"/>
    <property type="match status" value="1"/>
</dbReference>
<dbReference type="Gene3D" id="2.60.130.10">
    <property type="entry name" value="Aromatic compound dioxygenase"/>
    <property type="match status" value="1"/>
</dbReference>
<dbReference type="InterPro" id="IPR015889">
    <property type="entry name" value="Intradiol_dOase_core"/>
</dbReference>
<dbReference type="InterPro" id="IPR039390">
    <property type="entry name" value="1_2-HQD/HQD"/>
</dbReference>
<feature type="domain" description="Intradiol ring-cleavage dioxygenases" evidence="7">
    <location>
        <begin position="129"/>
        <end position="157"/>
    </location>
</feature>
<dbReference type="Pfam" id="PF00775">
    <property type="entry name" value="Dioxygenase_C"/>
    <property type="match status" value="1"/>
</dbReference>
<dbReference type="AlphaFoldDB" id="A0A1D7UC12"/>
<organism evidence="8 9">
    <name type="scientific">Bosea vaviloviae</name>
    <dbReference type="NCBI Taxonomy" id="1526658"/>
    <lineage>
        <taxon>Bacteria</taxon>
        <taxon>Pseudomonadati</taxon>
        <taxon>Pseudomonadota</taxon>
        <taxon>Alphaproteobacteria</taxon>
        <taxon>Hyphomicrobiales</taxon>
        <taxon>Boseaceae</taxon>
        <taxon>Bosea</taxon>
    </lineage>
</organism>
<proteinExistence type="inferred from homology"/>
<keyword evidence="4 8" id="KW-0223">Dioxygenase</keyword>
<evidence type="ECO:0000256" key="4">
    <source>
        <dbReference type="ARBA" id="ARBA00022964"/>
    </source>
</evidence>
<keyword evidence="9" id="KW-1185">Reference proteome</keyword>
<dbReference type="Proteomes" id="UP000094969">
    <property type="component" value="Plasmid unnamed1"/>
</dbReference>
<dbReference type="EMBL" id="CP017148">
    <property type="protein sequence ID" value="AOO84907.1"/>
    <property type="molecule type" value="Genomic_DNA"/>
</dbReference>
<dbReference type="CDD" id="cd03461">
    <property type="entry name" value="1_2-HQD"/>
    <property type="match status" value="1"/>
</dbReference>
<dbReference type="KEGG" id="bvv:BHK69_29690"/>
<dbReference type="InterPro" id="IPR007535">
    <property type="entry name" value="Catechol_dOase_N"/>
</dbReference>
<evidence type="ECO:0000256" key="3">
    <source>
        <dbReference type="ARBA" id="ARBA00022723"/>
    </source>
</evidence>
<keyword evidence="6" id="KW-0408">Iron</keyword>
<dbReference type="PANTHER" id="PTHR33711:SF7">
    <property type="entry name" value="INTRADIOL RING-CLEAVAGE DIOXYGENASES DOMAIN-CONTAINING PROTEIN-RELATED"/>
    <property type="match status" value="1"/>
</dbReference>
<dbReference type="OrthoDB" id="9800887at2"/>
<comment type="cofactor">
    <cofactor evidence="1">
        <name>Fe(3+)</name>
        <dbReference type="ChEBI" id="CHEBI:29034"/>
    </cofactor>
</comment>
<dbReference type="GO" id="GO:0009712">
    <property type="term" value="P:catechol-containing compound metabolic process"/>
    <property type="evidence" value="ECO:0007669"/>
    <property type="project" value="InterPro"/>
</dbReference>
<keyword evidence="5" id="KW-0560">Oxidoreductase</keyword>
<dbReference type="Pfam" id="PF04444">
    <property type="entry name" value="Dioxygenase_N"/>
    <property type="match status" value="1"/>
</dbReference>
<dbReference type="PROSITE" id="PS00083">
    <property type="entry name" value="INTRADIOL_DIOXYGENAS"/>
    <property type="match status" value="1"/>
</dbReference>
<evidence type="ECO:0000256" key="1">
    <source>
        <dbReference type="ARBA" id="ARBA00001965"/>
    </source>
</evidence>
<dbReference type="SUPFAM" id="SSF49482">
    <property type="entry name" value="Aromatic compound dioxygenase"/>
    <property type="match status" value="1"/>
</dbReference>
<reference evidence="8 9" key="1">
    <citation type="journal article" date="2015" name="Antonie Van Leeuwenhoek">
        <title>Bosea vaviloviae sp. nov., a new species of slow-growing rhizobia isolated from nodules of the relict species Vavilovia formosa (Stev.) Fed.</title>
        <authorList>
            <person name="Safronova V.I."/>
            <person name="Kuznetsova I.G."/>
            <person name="Sazanova A.L."/>
            <person name="Kimeklis A.K."/>
            <person name="Belimov A.A."/>
            <person name="Andronov E.E."/>
            <person name="Pinaev A.G."/>
            <person name="Chizhevskaya E.P."/>
            <person name="Pukhaev A.R."/>
            <person name="Popov K.P."/>
            <person name="Willems A."/>
            <person name="Tikhonovich I.A."/>
        </authorList>
    </citation>
    <scope>NUCLEOTIDE SEQUENCE [LARGE SCALE GENOMIC DNA]</scope>
    <source>
        <strain evidence="8 9">Vaf18</strain>
        <plasmid evidence="8">unnamed1</plasmid>
    </source>
</reference>
<keyword evidence="8" id="KW-0614">Plasmid</keyword>
<accession>A0A1D7UC12</accession>
<evidence type="ECO:0000259" key="7">
    <source>
        <dbReference type="PROSITE" id="PS00083"/>
    </source>
</evidence>
<protein>
    <submittedName>
        <fullName evidence="8">Hydroxyquinol 1,2-dioxygenase</fullName>
    </submittedName>
</protein>
<dbReference type="GO" id="GO:0008199">
    <property type="term" value="F:ferric iron binding"/>
    <property type="evidence" value="ECO:0007669"/>
    <property type="project" value="InterPro"/>
</dbReference>
<sequence length="295" mass="32737">MRNFDEFTITDAVLDRVGNATEPRIREISEALVRHLHAFVREIQPTQEEWQQGIEFLTRTGHICDDKRQEFILLSDTLGVSMLVDAINHRLPEGATETTVLGPFYVQEPPERALGADISEGMKGEPLFVSGSVSGSDGKPLVNAAVDVWHSDDDGYYDVQQLDALGGLAMRARFRTDAEGGFHFWTIKPAAYPIPHDGPVGQMLAAQGRHPWRPAHVHFMIDAPGHECLVTHVFVAGDQYLDSDVVFGVKDSLIRDFVEHPAGEAPDGRMLDRPYARLHYDFGLKPKTGKASRAA</sequence>
<comment type="similarity">
    <text evidence="2">Belongs to the intradiol ring-cleavage dioxygenase family.</text>
</comment>
<keyword evidence="3" id="KW-0479">Metal-binding</keyword>
<name>A0A1D7UC12_9HYPH</name>